<sequence>MTTASALARARQAVDAGRHTRIVGHATLLPACADDAQQLRLAVEDALNTADFGDAGRLVLVRRLRILDLPPRASPASVARALESAWRALALHAVPALHTSAASAEAVFFVSRFEARMAWLARLASGQAPAAWFWPAALPELKTPGPTQVDSGTARVMAAALRDSAPELLDAFRRWSDTALAALFRALPPDSQPPLLQALTAPVPVAGTTSPTDRAAARITSGRLRQGQHPVACRLAACAPLGQGAALLLAALWLKPELRRRPSMDEVQALVGSTAAGAGLAVAGSAARTVEAEEPKPSPEDLDGPQARAADSPQRLFDAFMPATGRAQPAAPAAAPPSHASPTARQVACDLPSPARPGAHAGAVHIRAPSCWPWLADAAFTRCGGLMLALNVLMALRFPRWLERLEAAERPRFVVGLLLDCLAIANAGGDDPQRDWFDADAGPLPATRLWTLRLRRTLRRHARMDLAELVCRPAWVSATPTHIDVIYALDDVDLRLRRLGLDADPGWVPWLGRIVSLHFIDARLLPTRSAHG</sequence>
<comment type="caution">
    <text evidence="2">The sequence shown here is derived from an EMBL/GenBank/DDBJ whole genome shotgun (WGS) entry which is preliminary data.</text>
</comment>
<feature type="region of interest" description="Disordered" evidence="1">
    <location>
        <begin position="286"/>
        <end position="309"/>
    </location>
</feature>
<name>A0ABW7EIN3_9BURK</name>
<reference evidence="2 3" key="1">
    <citation type="submission" date="2024-09" db="EMBL/GenBank/DDBJ databases">
        <title>Novel species of the genus Pelomonas and Roseateles isolated from streams.</title>
        <authorList>
            <person name="Lu H."/>
        </authorList>
    </citation>
    <scope>NUCLEOTIDE SEQUENCE [LARGE SCALE GENOMIC DNA]</scope>
    <source>
        <strain evidence="2 3">DC23W</strain>
    </source>
</reference>
<evidence type="ECO:0000313" key="3">
    <source>
        <dbReference type="Proteomes" id="UP001606300"/>
    </source>
</evidence>
<evidence type="ECO:0000313" key="2">
    <source>
        <dbReference type="EMBL" id="MFG6413309.1"/>
    </source>
</evidence>
<dbReference type="RefSeq" id="WP_394469399.1">
    <property type="nucleotide sequence ID" value="NZ_JBIGHY010000002.1"/>
</dbReference>
<evidence type="ECO:0000256" key="1">
    <source>
        <dbReference type="SAM" id="MobiDB-lite"/>
    </source>
</evidence>
<accession>A0ABW7EIN3</accession>
<keyword evidence="3" id="KW-1185">Reference proteome</keyword>
<proteinExistence type="predicted"/>
<dbReference type="EMBL" id="JBIGHY010000002">
    <property type="protein sequence ID" value="MFG6413309.1"/>
    <property type="molecule type" value="Genomic_DNA"/>
</dbReference>
<dbReference type="Proteomes" id="UP001606300">
    <property type="component" value="Unassembled WGS sequence"/>
</dbReference>
<protein>
    <submittedName>
        <fullName evidence="2">Uncharacterized protein</fullName>
    </submittedName>
</protein>
<organism evidence="2 3">
    <name type="scientific">Pelomonas dachongensis</name>
    <dbReference type="NCBI Taxonomy" id="3299029"/>
    <lineage>
        <taxon>Bacteria</taxon>
        <taxon>Pseudomonadati</taxon>
        <taxon>Pseudomonadota</taxon>
        <taxon>Betaproteobacteria</taxon>
        <taxon>Burkholderiales</taxon>
        <taxon>Sphaerotilaceae</taxon>
        <taxon>Roseateles</taxon>
    </lineage>
</organism>
<gene>
    <name evidence="2" type="ORF">ACG02S_05295</name>
</gene>
<feature type="compositionally biased region" description="Basic and acidic residues" evidence="1">
    <location>
        <begin position="290"/>
        <end position="299"/>
    </location>
</feature>